<organism evidence="1 2">
    <name type="scientific">Kitasatospora saccharophila</name>
    <dbReference type="NCBI Taxonomy" id="407973"/>
    <lineage>
        <taxon>Bacteria</taxon>
        <taxon>Bacillati</taxon>
        <taxon>Actinomycetota</taxon>
        <taxon>Actinomycetes</taxon>
        <taxon>Kitasatosporales</taxon>
        <taxon>Streptomycetaceae</taxon>
        <taxon>Kitasatospora</taxon>
    </lineage>
</organism>
<reference evidence="1 2" key="1">
    <citation type="journal article" date="2019" name="Int. J. Syst. Evol. Microbiol.">
        <title>The Global Catalogue of Microorganisms (GCM) 10K type strain sequencing project: providing services to taxonomists for standard genome sequencing and annotation.</title>
        <authorList>
            <consortium name="The Broad Institute Genomics Platform"/>
            <consortium name="The Broad Institute Genome Sequencing Center for Infectious Disease"/>
            <person name="Wu L."/>
            <person name="Ma J."/>
        </authorList>
    </citation>
    <scope>NUCLEOTIDE SEQUENCE [LARGE SCALE GENOMIC DNA]</scope>
    <source>
        <strain evidence="1 2">JCM 14559</strain>
    </source>
</reference>
<accession>A0ABN2WH45</accession>
<gene>
    <name evidence="1" type="ORF">GCM10009759_17820</name>
</gene>
<evidence type="ECO:0000313" key="1">
    <source>
        <dbReference type="EMBL" id="GAA2092273.1"/>
    </source>
</evidence>
<dbReference type="Proteomes" id="UP001500897">
    <property type="component" value="Unassembled WGS sequence"/>
</dbReference>
<comment type="caution">
    <text evidence="1">The sequence shown here is derived from an EMBL/GenBank/DDBJ whole genome shotgun (WGS) entry which is preliminary data.</text>
</comment>
<keyword evidence="2" id="KW-1185">Reference proteome</keyword>
<protein>
    <recommendedName>
        <fullName evidence="3">Tripartite tricarboxylate transporter TctA family protein</fullName>
    </recommendedName>
</protein>
<proteinExistence type="predicted"/>
<name>A0ABN2WH45_9ACTN</name>
<sequence>MLLETVAPIVEQAPGGGVAGWAAGLVDTLGGPGAGLAIALESLLRPLPSEVILPLTGFTEIGSLAWNGVLITAGYLRLLGERWGLVEDCVGVFSEAVPVLAVAALAGWPVLRLRGRSARHRREG</sequence>
<evidence type="ECO:0008006" key="3">
    <source>
        <dbReference type="Google" id="ProtNLM"/>
    </source>
</evidence>
<evidence type="ECO:0000313" key="2">
    <source>
        <dbReference type="Proteomes" id="UP001500897"/>
    </source>
</evidence>
<dbReference type="EMBL" id="BAAANS010000009">
    <property type="protein sequence ID" value="GAA2092273.1"/>
    <property type="molecule type" value="Genomic_DNA"/>
</dbReference>